<dbReference type="RefSeq" id="WP_129118937.1">
    <property type="nucleotide sequence ID" value="NZ_BSUI01000010.1"/>
</dbReference>
<gene>
    <name evidence="2" type="ORF">FCS05_10970</name>
    <name evidence="1" type="ORF">HNQ10_001992</name>
</gene>
<dbReference type="EMBL" id="JACHFV010000006">
    <property type="protein sequence ID" value="MBB5295166.1"/>
    <property type="molecule type" value="Genomic_DNA"/>
</dbReference>
<evidence type="ECO:0000313" key="1">
    <source>
        <dbReference type="EMBL" id="MBB5295166.1"/>
    </source>
</evidence>
<reference evidence="1 4" key="2">
    <citation type="submission" date="2020-08" db="EMBL/GenBank/DDBJ databases">
        <title>Genomic Encyclopedia of Type Strains, Phase IV (KMG-IV): sequencing the most valuable type-strain genomes for metagenomic binning, comparative biology and taxonomic classification.</title>
        <authorList>
            <person name="Goeker M."/>
        </authorList>
    </citation>
    <scope>NUCLEOTIDE SEQUENCE [LARGE SCALE GENOMIC DNA]</scope>
    <source>
        <strain evidence="1 4">DSM 105434</strain>
    </source>
</reference>
<dbReference type="InterPro" id="IPR015943">
    <property type="entry name" value="WD40/YVTN_repeat-like_dom_sf"/>
</dbReference>
<protein>
    <recommendedName>
        <fullName evidence="5">WD40 repeat domain-containing protein</fullName>
    </recommendedName>
</protein>
<evidence type="ECO:0008006" key="5">
    <source>
        <dbReference type="Google" id="ProtNLM"/>
    </source>
</evidence>
<accession>A0AAJ5F435</accession>
<keyword evidence="4" id="KW-1185">Reference proteome</keyword>
<organism evidence="2 3">
    <name type="scientific">Deinococcus metallilatus</name>
    <dbReference type="NCBI Taxonomy" id="1211322"/>
    <lineage>
        <taxon>Bacteria</taxon>
        <taxon>Thermotogati</taxon>
        <taxon>Deinococcota</taxon>
        <taxon>Deinococci</taxon>
        <taxon>Deinococcales</taxon>
        <taxon>Deinococcaceae</taxon>
        <taxon>Deinococcus</taxon>
    </lineage>
</organism>
<sequence>MLALLLVAAASTLPVPPTPQVEITFPDAAPVTVTGPENSAQNAEYPWTHQQTLMSPRGDAAAVRFCWQMSKYGSCQVDLARPGQPVLELKNSNVTRLLWTADGKYLIGAGENTVRLWNLTGGSRAAVPRPFLGGKQQSVSHIGRLWLRDGDLCVAMNSEVFGPNGGYATGQLMTTTRYALPILKPLEIVTLPAREGQEAPCHMPQT</sequence>
<name>A0AAJ5F435_9DEIO</name>
<dbReference type="EMBL" id="VBRC01000007">
    <property type="protein sequence ID" value="TLK26514.1"/>
    <property type="molecule type" value="Genomic_DNA"/>
</dbReference>
<reference evidence="2 3" key="1">
    <citation type="submission" date="2019-04" db="EMBL/GenBank/DDBJ databases">
        <title>Deinococcus metalilatus MA1002 mutant No.5.</title>
        <authorList>
            <person name="Park W."/>
            <person name="Park C."/>
        </authorList>
    </citation>
    <scope>NUCLEOTIDE SEQUENCE [LARGE SCALE GENOMIC DNA]</scope>
    <source>
        <strain evidence="2 3">MA1002-m5</strain>
    </source>
</reference>
<evidence type="ECO:0000313" key="4">
    <source>
        <dbReference type="Proteomes" id="UP000536909"/>
    </source>
</evidence>
<evidence type="ECO:0000313" key="2">
    <source>
        <dbReference type="EMBL" id="TLK26514.1"/>
    </source>
</evidence>
<dbReference type="Proteomes" id="UP000308000">
    <property type="component" value="Unassembled WGS sequence"/>
</dbReference>
<dbReference type="Gene3D" id="2.130.10.10">
    <property type="entry name" value="YVTN repeat-like/Quinoprotein amine dehydrogenase"/>
    <property type="match status" value="1"/>
</dbReference>
<dbReference type="AlphaFoldDB" id="A0AAJ5F435"/>
<evidence type="ECO:0000313" key="3">
    <source>
        <dbReference type="Proteomes" id="UP000308000"/>
    </source>
</evidence>
<dbReference type="SUPFAM" id="SSF69322">
    <property type="entry name" value="Tricorn protease domain 2"/>
    <property type="match status" value="1"/>
</dbReference>
<proteinExistence type="predicted"/>
<comment type="caution">
    <text evidence="2">The sequence shown here is derived from an EMBL/GenBank/DDBJ whole genome shotgun (WGS) entry which is preliminary data.</text>
</comment>
<dbReference type="Proteomes" id="UP000536909">
    <property type="component" value="Unassembled WGS sequence"/>
</dbReference>